<evidence type="ECO:0000313" key="3">
    <source>
        <dbReference type="Proteomes" id="UP000008744"/>
    </source>
</evidence>
<dbReference type="GO" id="GO:0008017">
    <property type="term" value="F:microtubule binding"/>
    <property type="evidence" value="ECO:0007669"/>
    <property type="project" value="TreeGrafter"/>
</dbReference>
<feature type="compositionally biased region" description="Basic and acidic residues" evidence="1">
    <location>
        <begin position="1"/>
        <end position="12"/>
    </location>
</feature>
<dbReference type="GO" id="GO:0035371">
    <property type="term" value="C:microtubule plus-end"/>
    <property type="evidence" value="ECO:0007669"/>
    <property type="project" value="TreeGrafter"/>
</dbReference>
<dbReference type="PANTHER" id="PTHR46930:SF1">
    <property type="entry name" value="CDK5 REGULATORY SUBUNIT-ASSOCIATED PROTEIN 2"/>
    <property type="match status" value="1"/>
</dbReference>
<dbReference type="GO" id="GO:0000242">
    <property type="term" value="C:pericentriolar material"/>
    <property type="evidence" value="ECO:0007669"/>
    <property type="project" value="TreeGrafter"/>
</dbReference>
<sequence length="167" mass="18470">MCRSRDTPRREVAVPMGPLNGNQSSVPASTAVVVGRVSSSSPDLGIESDAGRISSVELCTATQRALLKNETPSGAKDEPVENALSVSQQQQQQQPSATITHDCAKVEQENAELRRKLIRTKRAFEDTYEKLRLANKAKAQVEKDIKNQILKTHNVLRNVRSNMENEF</sequence>
<dbReference type="OrthoDB" id="10255000at2759"/>
<gene>
    <name evidence="2" type="primary">Dper\GL17402</name>
    <name evidence="2" type="ORF">Dper_GL17402</name>
</gene>
<feature type="region of interest" description="Disordered" evidence="1">
    <location>
        <begin position="68"/>
        <end position="100"/>
    </location>
</feature>
<accession>B4GGT3</accession>
<dbReference type="eggNOG" id="ENOG502QTI7">
    <property type="taxonomic scope" value="Eukaryota"/>
</dbReference>
<feature type="region of interest" description="Disordered" evidence="1">
    <location>
        <begin position="1"/>
        <end position="26"/>
    </location>
</feature>
<dbReference type="GO" id="GO:0007099">
    <property type="term" value="P:centriole replication"/>
    <property type="evidence" value="ECO:0007669"/>
    <property type="project" value="TreeGrafter"/>
</dbReference>
<organism evidence="3">
    <name type="scientific">Drosophila persimilis</name>
    <name type="common">Fruit fly</name>
    <dbReference type="NCBI Taxonomy" id="7234"/>
    <lineage>
        <taxon>Eukaryota</taxon>
        <taxon>Metazoa</taxon>
        <taxon>Ecdysozoa</taxon>
        <taxon>Arthropoda</taxon>
        <taxon>Hexapoda</taxon>
        <taxon>Insecta</taxon>
        <taxon>Pterygota</taxon>
        <taxon>Neoptera</taxon>
        <taxon>Endopterygota</taxon>
        <taxon>Diptera</taxon>
        <taxon>Brachycera</taxon>
        <taxon>Muscomorpha</taxon>
        <taxon>Ephydroidea</taxon>
        <taxon>Drosophilidae</taxon>
        <taxon>Drosophila</taxon>
        <taxon>Sophophora</taxon>
    </lineage>
</organism>
<reference evidence="2 3" key="1">
    <citation type="journal article" date="2007" name="Nature">
        <title>Evolution of genes and genomes on the Drosophila phylogeny.</title>
        <authorList>
            <consortium name="Drosophila 12 Genomes Consortium"/>
            <person name="Clark A.G."/>
            <person name="Eisen M.B."/>
            <person name="Smith D.R."/>
            <person name="Bergman C.M."/>
            <person name="Oliver B."/>
            <person name="Markow T.A."/>
            <person name="Kaufman T.C."/>
            <person name="Kellis M."/>
            <person name="Gelbart W."/>
            <person name="Iyer V.N."/>
            <person name="Pollard D.A."/>
            <person name="Sackton T.B."/>
            <person name="Larracuente A.M."/>
            <person name="Singh N.D."/>
            <person name="Abad J.P."/>
            <person name="Abt D.N."/>
            <person name="Adryan B."/>
            <person name="Aguade M."/>
            <person name="Akashi H."/>
            <person name="Anderson W.W."/>
            <person name="Aquadro C.F."/>
            <person name="Ardell D.H."/>
            <person name="Arguello R."/>
            <person name="Artieri C.G."/>
            <person name="Barbash D.A."/>
            <person name="Barker D."/>
            <person name="Barsanti P."/>
            <person name="Batterham P."/>
            <person name="Batzoglou S."/>
            <person name="Begun D."/>
            <person name="Bhutkar A."/>
            <person name="Blanco E."/>
            <person name="Bosak S.A."/>
            <person name="Bradley R.K."/>
            <person name="Brand A.D."/>
            <person name="Brent M.R."/>
            <person name="Brooks A.N."/>
            <person name="Brown R.H."/>
            <person name="Butlin R.K."/>
            <person name="Caggese C."/>
            <person name="Calvi B.R."/>
            <person name="Bernardo de Carvalho A."/>
            <person name="Caspi A."/>
            <person name="Castrezana S."/>
            <person name="Celniker S.E."/>
            <person name="Chang J.L."/>
            <person name="Chapple C."/>
            <person name="Chatterji S."/>
            <person name="Chinwalla A."/>
            <person name="Civetta A."/>
            <person name="Clifton S.W."/>
            <person name="Comeron J.M."/>
            <person name="Costello J.C."/>
            <person name="Coyne J.A."/>
            <person name="Daub J."/>
            <person name="David R.G."/>
            <person name="Delcher A.L."/>
            <person name="Delehaunty K."/>
            <person name="Do C.B."/>
            <person name="Ebling H."/>
            <person name="Edwards K."/>
            <person name="Eickbush T."/>
            <person name="Evans J.D."/>
            <person name="Filipski A."/>
            <person name="Findeiss S."/>
            <person name="Freyhult E."/>
            <person name="Fulton L."/>
            <person name="Fulton R."/>
            <person name="Garcia A.C."/>
            <person name="Gardiner A."/>
            <person name="Garfield D.A."/>
            <person name="Garvin B.E."/>
            <person name="Gibson G."/>
            <person name="Gilbert D."/>
            <person name="Gnerre S."/>
            <person name="Godfrey J."/>
            <person name="Good R."/>
            <person name="Gotea V."/>
            <person name="Gravely B."/>
            <person name="Greenberg A.J."/>
            <person name="Griffiths-Jones S."/>
            <person name="Gross S."/>
            <person name="Guigo R."/>
            <person name="Gustafson E.A."/>
            <person name="Haerty W."/>
            <person name="Hahn M.W."/>
            <person name="Halligan D.L."/>
            <person name="Halpern A.L."/>
            <person name="Halter G.M."/>
            <person name="Han M.V."/>
            <person name="Heger A."/>
            <person name="Hillier L."/>
            <person name="Hinrichs A.S."/>
            <person name="Holmes I."/>
            <person name="Hoskins R.A."/>
            <person name="Hubisz M.J."/>
            <person name="Hultmark D."/>
            <person name="Huntley M.A."/>
            <person name="Jaffe D.B."/>
            <person name="Jagadeeshan S."/>
            <person name="Jeck W.R."/>
            <person name="Johnson J."/>
            <person name="Jones C.D."/>
            <person name="Jordan W.C."/>
            <person name="Karpen G.H."/>
            <person name="Kataoka E."/>
            <person name="Keightley P.D."/>
            <person name="Kheradpour P."/>
            <person name="Kirkness E.F."/>
            <person name="Koerich L.B."/>
            <person name="Kristiansen K."/>
            <person name="Kudrna D."/>
            <person name="Kulathinal R.J."/>
            <person name="Kumar S."/>
            <person name="Kwok R."/>
            <person name="Lander E."/>
            <person name="Langley C.H."/>
            <person name="Lapoint R."/>
            <person name="Lazzaro B.P."/>
            <person name="Lee S.J."/>
            <person name="Levesque L."/>
            <person name="Li R."/>
            <person name="Lin C.F."/>
            <person name="Lin M.F."/>
            <person name="Lindblad-Toh K."/>
            <person name="Llopart A."/>
            <person name="Long M."/>
            <person name="Low L."/>
            <person name="Lozovsky E."/>
            <person name="Lu J."/>
            <person name="Luo M."/>
            <person name="Machado C.A."/>
            <person name="Makalowski W."/>
            <person name="Marzo M."/>
            <person name="Matsuda M."/>
            <person name="Matzkin L."/>
            <person name="McAllister B."/>
            <person name="McBride C.S."/>
            <person name="McKernan B."/>
            <person name="McKernan K."/>
            <person name="Mendez-Lago M."/>
            <person name="Minx P."/>
            <person name="Mollenhauer M.U."/>
            <person name="Montooth K."/>
            <person name="Mount S.M."/>
            <person name="Mu X."/>
            <person name="Myers E."/>
            <person name="Negre B."/>
            <person name="Newfeld S."/>
            <person name="Nielsen R."/>
            <person name="Noor M.A."/>
            <person name="O'Grady P."/>
            <person name="Pachter L."/>
            <person name="Papaceit M."/>
            <person name="Parisi M.J."/>
            <person name="Parisi M."/>
            <person name="Parts L."/>
            <person name="Pedersen J.S."/>
            <person name="Pesole G."/>
            <person name="Phillippy A.M."/>
            <person name="Ponting C.P."/>
            <person name="Pop M."/>
            <person name="Porcelli D."/>
            <person name="Powell J.R."/>
            <person name="Prohaska S."/>
            <person name="Pruitt K."/>
            <person name="Puig M."/>
            <person name="Quesneville H."/>
            <person name="Ram K.R."/>
            <person name="Rand D."/>
            <person name="Rasmussen M.D."/>
            <person name="Reed L.K."/>
            <person name="Reenan R."/>
            <person name="Reily A."/>
            <person name="Remington K.A."/>
            <person name="Rieger T.T."/>
            <person name="Ritchie M.G."/>
            <person name="Robin C."/>
            <person name="Rogers Y.H."/>
            <person name="Rohde C."/>
            <person name="Rozas J."/>
            <person name="Rubenfield M.J."/>
            <person name="Ruiz A."/>
            <person name="Russo S."/>
            <person name="Salzberg S.L."/>
            <person name="Sanchez-Gracia A."/>
            <person name="Saranga D.J."/>
            <person name="Sato H."/>
            <person name="Schaeffer S.W."/>
            <person name="Schatz M.C."/>
            <person name="Schlenke T."/>
            <person name="Schwartz R."/>
            <person name="Segarra C."/>
            <person name="Singh R.S."/>
            <person name="Sirot L."/>
            <person name="Sirota M."/>
            <person name="Sisneros N.B."/>
            <person name="Smith C.D."/>
            <person name="Smith T.F."/>
            <person name="Spieth J."/>
            <person name="Stage D.E."/>
            <person name="Stark A."/>
            <person name="Stephan W."/>
            <person name="Strausberg R.L."/>
            <person name="Strempel S."/>
            <person name="Sturgill D."/>
            <person name="Sutton G."/>
            <person name="Sutton G.G."/>
            <person name="Tao W."/>
            <person name="Teichmann S."/>
            <person name="Tobari Y.N."/>
            <person name="Tomimura Y."/>
            <person name="Tsolas J.M."/>
            <person name="Valente V.L."/>
            <person name="Venter E."/>
            <person name="Venter J.C."/>
            <person name="Vicario S."/>
            <person name="Vieira F.G."/>
            <person name="Vilella A.J."/>
            <person name="Villasante A."/>
            <person name="Walenz B."/>
            <person name="Wang J."/>
            <person name="Wasserman M."/>
            <person name="Watts T."/>
            <person name="Wilson D."/>
            <person name="Wilson R.K."/>
            <person name="Wing R.A."/>
            <person name="Wolfner M.F."/>
            <person name="Wong A."/>
            <person name="Wong G.K."/>
            <person name="Wu C.I."/>
            <person name="Wu G."/>
            <person name="Yamamoto D."/>
            <person name="Yang H.P."/>
            <person name="Yang S.P."/>
            <person name="Yorke J.A."/>
            <person name="Yoshida K."/>
            <person name="Zdobnov E."/>
            <person name="Zhang P."/>
            <person name="Zhang Y."/>
            <person name="Zimin A.V."/>
            <person name="Baldwin J."/>
            <person name="Abdouelleil A."/>
            <person name="Abdulkadir J."/>
            <person name="Abebe A."/>
            <person name="Abera B."/>
            <person name="Abreu J."/>
            <person name="Acer S.C."/>
            <person name="Aftuck L."/>
            <person name="Alexander A."/>
            <person name="An P."/>
            <person name="Anderson E."/>
            <person name="Anderson S."/>
            <person name="Arachi H."/>
            <person name="Azer M."/>
            <person name="Bachantsang P."/>
            <person name="Barry A."/>
            <person name="Bayul T."/>
            <person name="Berlin A."/>
            <person name="Bessette D."/>
            <person name="Bloom T."/>
            <person name="Blye J."/>
            <person name="Boguslavskiy L."/>
            <person name="Bonnet C."/>
            <person name="Boukhgalter B."/>
            <person name="Bourzgui I."/>
            <person name="Brown A."/>
            <person name="Cahill P."/>
            <person name="Channer S."/>
            <person name="Cheshatsang Y."/>
            <person name="Chuda L."/>
            <person name="Citroen M."/>
            <person name="Collymore A."/>
            <person name="Cooke P."/>
            <person name="Costello M."/>
            <person name="D'Aco K."/>
            <person name="Daza R."/>
            <person name="De Haan G."/>
            <person name="DeGray S."/>
            <person name="DeMaso C."/>
            <person name="Dhargay N."/>
            <person name="Dooley K."/>
            <person name="Dooley E."/>
            <person name="Doricent M."/>
            <person name="Dorje P."/>
            <person name="Dorjee K."/>
            <person name="Dupes A."/>
            <person name="Elong R."/>
            <person name="Falk J."/>
            <person name="Farina A."/>
            <person name="Faro S."/>
            <person name="Ferguson D."/>
            <person name="Fisher S."/>
            <person name="Foley C.D."/>
            <person name="Franke A."/>
            <person name="Friedrich D."/>
            <person name="Gadbois L."/>
            <person name="Gearin G."/>
            <person name="Gearin C.R."/>
            <person name="Giannoukos G."/>
            <person name="Goode T."/>
            <person name="Graham J."/>
            <person name="Grandbois E."/>
            <person name="Grewal S."/>
            <person name="Gyaltsen K."/>
            <person name="Hafez N."/>
            <person name="Hagos B."/>
            <person name="Hall J."/>
            <person name="Henson C."/>
            <person name="Hollinger A."/>
            <person name="Honan T."/>
            <person name="Huard M.D."/>
            <person name="Hughes L."/>
            <person name="Hurhula B."/>
            <person name="Husby M.E."/>
            <person name="Kamat A."/>
            <person name="Kanga B."/>
            <person name="Kashin S."/>
            <person name="Khazanovich D."/>
            <person name="Kisner P."/>
            <person name="Lance K."/>
            <person name="Lara M."/>
            <person name="Lee W."/>
            <person name="Lennon N."/>
            <person name="Letendre F."/>
            <person name="LeVine R."/>
            <person name="Lipovsky A."/>
            <person name="Liu X."/>
            <person name="Liu J."/>
            <person name="Liu S."/>
            <person name="Lokyitsang T."/>
            <person name="Lokyitsang Y."/>
            <person name="Lubonja R."/>
            <person name="Lui A."/>
            <person name="MacDonald P."/>
            <person name="Magnisalis V."/>
            <person name="Maru K."/>
            <person name="Matthews C."/>
            <person name="McCusker W."/>
            <person name="McDonough S."/>
            <person name="Mehta T."/>
            <person name="Meldrim J."/>
            <person name="Meneus L."/>
            <person name="Mihai O."/>
            <person name="Mihalev A."/>
            <person name="Mihova T."/>
            <person name="Mittelman R."/>
            <person name="Mlenga V."/>
            <person name="Montmayeur A."/>
            <person name="Mulrain L."/>
            <person name="Navidi A."/>
            <person name="Naylor J."/>
            <person name="Negash T."/>
            <person name="Nguyen T."/>
            <person name="Nguyen N."/>
            <person name="Nicol R."/>
            <person name="Norbu C."/>
            <person name="Norbu N."/>
            <person name="Novod N."/>
            <person name="O'Neill B."/>
            <person name="Osman S."/>
            <person name="Markiewicz E."/>
            <person name="Oyono O.L."/>
            <person name="Patti C."/>
            <person name="Phunkhang P."/>
            <person name="Pierre F."/>
            <person name="Priest M."/>
            <person name="Raghuraman S."/>
            <person name="Rege F."/>
            <person name="Reyes R."/>
            <person name="Rise C."/>
            <person name="Rogov P."/>
            <person name="Ross K."/>
            <person name="Ryan E."/>
            <person name="Settipalli S."/>
            <person name="Shea T."/>
            <person name="Sherpa N."/>
            <person name="Shi L."/>
            <person name="Shih D."/>
            <person name="Sparrow T."/>
            <person name="Spaulding J."/>
            <person name="Stalker J."/>
            <person name="Stange-Thomann N."/>
            <person name="Stavropoulos S."/>
            <person name="Stone C."/>
            <person name="Strader C."/>
            <person name="Tesfaye S."/>
            <person name="Thomson T."/>
            <person name="Thoulutsang Y."/>
            <person name="Thoulutsang D."/>
            <person name="Topham K."/>
            <person name="Topping I."/>
            <person name="Tsamla T."/>
            <person name="Vassiliev H."/>
            <person name="Vo A."/>
            <person name="Wangchuk T."/>
            <person name="Wangdi T."/>
            <person name="Weiand M."/>
            <person name="Wilkinson J."/>
            <person name="Wilson A."/>
            <person name="Yadav S."/>
            <person name="Young G."/>
            <person name="Yu Q."/>
            <person name="Zembek L."/>
            <person name="Zhong D."/>
            <person name="Zimmer A."/>
            <person name="Zwirko Z."/>
            <person name="Jaffe D.B."/>
            <person name="Alvarez P."/>
            <person name="Brockman W."/>
            <person name="Butler J."/>
            <person name="Chin C."/>
            <person name="Gnerre S."/>
            <person name="Grabherr M."/>
            <person name="Kleber M."/>
            <person name="Mauceli E."/>
            <person name="MacCallum I."/>
        </authorList>
    </citation>
    <scope>NUCLEOTIDE SEQUENCE [LARGE SCALE GENOMIC DNA]</scope>
    <source>
        <strain evidence="3">MSH-3 / Tucson 14011-0111.49</strain>
    </source>
</reference>
<dbReference type="PANTHER" id="PTHR46930">
    <property type="entry name" value="CDK5 REGULATORY SUBUNIT-ASSOCIATED PROTEIN 2"/>
    <property type="match status" value="1"/>
</dbReference>
<dbReference type="HOGENOM" id="CLU_1596244_0_0_1"/>
<name>B4GGT3_DROPE</name>
<dbReference type="STRING" id="7234.B4GGT3"/>
<dbReference type="GO" id="GO:0046600">
    <property type="term" value="P:negative regulation of centriole replication"/>
    <property type="evidence" value="ECO:0007669"/>
    <property type="project" value="TreeGrafter"/>
</dbReference>
<evidence type="ECO:0000313" key="2">
    <source>
        <dbReference type="EMBL" id="EDW35703.1"/>
    </source>
</evidence>
<dbReference type="Proteomes" id="UP000008744">
    <property type="component" value="Unassembled WGS sequence"/>
</dbReference>
<protein>
    <submittedName>
        <fullName evidence="2">GL17402</fullName>
    </submittedName>
</protein>
<evidence type="ECO:0000256" key="1">
    <source>
        <dbReference type="SAM" id="MobiDB-lite"/>
    </source>
</evidence>
<dbReference type="GO" id="GO:0007059">
    <property type="term" value="P:chromosome segregation"/>
    <property type="evidence" value="ECO:0007669"/>
    <property type="project" value="TreeGrafter"/>
</dbReference>
<dbReference type="GO" id="GO:0097431">
    <property type="term" value="C:mitotic spindle pole"/>
    <property type="evidence" value="ECO:0007669"/>
    <property type="project" value="TreeGrafter"/>
</dbReference>
<dbReference type="GO" id="GO:0090266">
    <property type="term" value="P:regulation of mitotic cell cycle spindle assembly checkpoint"/>
    <property type="evidence" value="ECO:0007669"/>
    <property type="project" value="TreeGrafter"/>
</dbReference>
<dbReference type="GO" id="GO:0000132">
    <property type="term" value="P:establishment of mitotic spindle orientation"/>
    <property type="evidence" value="ECO:0007669"/>
    <property type="project" value="TreeGrafter"/>
</dbReference>
<dbReference type="GO" id="GO:0001578">
    <property type="term" value="P:microtubule bundle formation"/>
    <property type="evidence" value="ECO:0007669"/>
    <property type="project" value="TreeGrafter"/>
</dbReference>
<dbReference type="SMR" id="B4GGT3"/>
<keyword evidence="3" id="KW-1185">Reference proteome</keyword>
<dbReference type="EMBL" id="CH479183">
    <property type="protein sequence ID" value="EDW35703.1"/>
    <property type="molecule type" value="Genomic_DNA"/>
</dbReference>
<dbReference type="AlphaFoldDB" id="B4GGT3"/>
<dbReference type="InterPro" id="IPR042791">
    <property type="entry name" value="CDK5RAP2"/>
</dbReference>
<proteinExistence type="predicted"/>
<dbReference type="GO" id="GO:0043015">
    <property type="term" value="F:gamma-tubulin binding"/>
    <property type="evidence" value="ECO:0007669"/>
    <property type="project" value="TreeGrafter"/>
</dbReference>